<dbReference type="GO" id="GO:1990072">
    <property type="term" value="C:TRAPPIII protein complex"/>
    <property type="evidence" value="ECO:0007669"/>
    <property type="project" value="TreeGrafter"/>
</dbReference>
<protein>
    <submittedName>
        <fullName evidence="3">Trafficking protein particle complex subunit 8-like</fullName>
    </submittedName>
</protein>
<feature type="region of interest" description="Disordered" evidence="1">
    <location>
        <begin position="887"/>
        <end position="906"/>
    </location>
</feature>
<dbReference type="Pfam" id="PF12739">
    <property type="entry name" value="TRAPPC-Trs85"/>
    <property type="match status" value="1"/>
</dbReference>
<gene>
    <name evidence="3" type="ORF">TSPGSL018_24909</name>
</gene>
<feature type="region of interest" description="Disordered" evidence="1">
    <location>
        <begin position="1027"/>
        <end position="1047"/>
    </location>
</feature>
<dbReference type="AlphaFoldDB" id="A0A061QQ89"/>
<dbReference type="PANTHER" id="PTHR12975:SF6">
    <property type="entry name" value="TRAFFICKING PROTEIN PARTICLE COMPLEX SUBUNIT 8"/>
    <property type="match status" value="1"/>
</dbReference>
<reference evidence="3" key="1">
    <citation type="submission" date="2014-05" db="EMBL/GenBank/DDBJ databases">
        <title>The transcriptome of the halophilic microalga Tetraselmis sp. GSL018 isolated from the Great Salt Lake, Utah.</title>
        <authorList>
            <person name="Jinkerson R.E."/>
            <person name="D'Adamo S."/>
            <person name="Posewitz M.C."/>
        </authorList>
    </citation>
    <scope>NUCLEOTIDE SEQUENCE</scope>
    <source>
        <strain evidence="3">GSL018</strain>
    </source>
</reference>
<sequence>MDIQEWILERFSPAVMVLATPEAEAMCQEKNGLSVTDMLRPYGTIHNISVPVRTVGEQSYRINGFNMRLYDASTMFQPSFEASETHLSQLLHAAVEKHGASVECSVKSIRQAVWEGRDATPWFTDYRREMLRLLSFTDFETYDHPVACLLVASGTADDLPDALQALDRPQHHPILMQHGVMDPSMLRGYLLLYDDSAGSEDRAEMKLSHLRSLYGLQVCHKVKINSACGSPADSGGVPSIWRACLHPPIPGGGAGEPEHRDADPDAELGACLSGSDLEGIALFMKDFAMRNLLPHLENRIRMLNHQITSTRRGLKNSLKALWWRKERPAEDAGGQNSQHGASGWYAHSTPESQMRALSDMAFMLHDYGLAASTLRLLQGDYRADKAMRHYAAAQEMLALCNFMLGEIGGREVEDCLMQAYQAYGQCGPQFSRFATRAMLHLSDVHQWAGRYREAKSALMKAHFEESHTRAALLLEQSAVCLLKCEPPLERKFAFHLVLAGLRFHQCDQRLLAERAYRQVLSLYEGKRWYLIEEHLNDILSRYARDKGEAGAVVRYCMGLAAGCAHRAEAVQEHYMKLFCGAVQQEEKRRSVAGEGPLTLDLPLPVLDPDSFSVYIDGVRYKGNPEAHSVAEGTWDTLHESLSIGGLSSAMSTGNWLAGRSARSMDELNCNVCCAHEDIGVDMEFKNPLGIALEATGIRLLCDHEAAPPSASSSSDNLAEAASAPAEAFRVKEQDLSLRAKEQSRIHLEVRPLVPGVLRVRGVEWCLNGSVRGRCLFNIRSEPRWRGDSSPFRLTFNVIPPMPRLCGDLAALPSVMYAGEVMRCPLILRNDGDVPLKGIKLVVSHPAELYCGSRREDPEDGAPLPDLEAAWREEAEAGLPWERAPGGAGGCAELAPPPPLPSGEQRSPFYSGGPRVWRLPKAVCLEPGEETRWPLWVSPRRIGTGAFQLAVFFESGAGAAPTSMRHRVLCLGYSITVVPAIKAEARILRNPMSLHSTLLQLSVQNTQTATEHFHIRQVSCLSPGLRVQHLGEGPPGAPPAEGPSSGAERARDLMAGPVAVGPGETSTLLLHLWEGAVPEESEPEAGPPLPMASGPPRWFLAGRAEEGDGASLAVVWELPSAGRGGRRLGTCLAAPAEGQPPGPAAEPLRAVLRAPSRALEHSFASDPLCEAELTLVVASGLDHPTSVTVECG</sequence>
<dbReference type="EMBL" id="GBEZ01025177">
    <property type="protein sequence ID" value="JAC61878.1"/>
    <property type="molecule type" value="Transcribed_RNA"/>
</dbReference>
<dbReference type="InterPro" id="IPR024420">
    <property type="entry name" value="TRAPP_III_complex_Trs85"/>
</dbReference>
<evidence type="ECO:0000313" key="3">
    <source>
        <dbReference type="EMBL" id="JAC61878.1"/>
    </source>
</evidence>
<feature type="domain" description="TPPC8 first Ig-like" evidence="2">
    <location>
        <begin position="665"/>
        <end position="771"/>
    </location>
</feature>
<evidence type="ECO:0000259" key="2">
    <source>
        <dbReference type="Pfam" id="PF24545"/>
    </source>
</evidence>
<organism evidence="3">
    <name type="scientific">Tetraselmis sp. GSL018</name>
    <dbReference type="NCBI Taxonomy" id="582737"/>
    <lineage>
        <taxon>Eukaryota</taxon>
        <taxon>Viridiplantae</taxon>
        <taxon>Chlorophyta</taxon>
        <taxon>core chlorophytes</taxon>
        <taxon>Chlorodendrophyceae</taxon>
        <taxon>Chlorodendrales</taxon>
        <taxon>Chlorodendraceae</taxon>
        <taxon>Tetraselmis</taxon>
    </lineage>
</organism>
<dbReference type="PANTHER" id="PTHR12975">
    <property type="entry name" value="TRANSPORT PROTEIN TRAPP"/>
    <property type="match status" value="1"/>
</dbReference>
<dbReference type="Pfam" id="PF24545">
    <property type="entry name" value="Ig_TPPC8_1st"/>
    <property type="match status" value="1"/>
</dbReference>
<evidence type="ECO:0000256" key="1">
    <source>
        <dbReference type="SAM" id="MobiDB-lite"/>
    </source>
</evidence>
<name>A0A061QQ89_9CHLO</name>
<accession>A0A061QQ89</accession>
<proteinExistence type="predicted"/>
<dbReference type="InterPro" id="IPR058541">
    <property type="entry name" value="Ig_TPPC8_1st"/>
</dbReference>
<feature type="non-terminal residue" evidence="3">
    <location>
        <position position="1191"/>
    </location>
</feature>